<dbReference type="AlphaFoldDB" id="A0A6N6N0P1"/>
<organism evidence="2 3">
    <name type="scientific">Pseudodesulfovibrio senegalensis</name>
    <dbReference type="NCBI Taxonomy" id="1721087"/>
    <lineage>
        <taxon>Bacteria</taxon>
        <taxon>Pseudomonadati</taxon>
        <taxon>Thermodesulfobacteriota</taxon>
        <taxon>Desulfovibrionia</taxon>
        <taxon>Desulfovibrionales</taxon>
        <taxon>Desulfovibrionaceae</taxon>
    </lineage>
</organism>
<dbReference type="EMBL" id="WAIE01000005">
    <property type="protein sequence ID" value="KAB1441064.1"/>
    <property type="molecule type" value="Genomic_DNA"/>
</dbReference>
<feature type="domain" description="DUF374" evidence="1">
    <location>
        <begin position="64"/>
        <end position="131"/>
    </location>
</feature>
<dbReference type="CDD" id="cd07983">
    <property type="entry name" value="LPLAT_DUF374-like"/>
    <property type="match status" value="1"/>
</dbReference>
<dbReference type="Pfam" id="PF04028">
    <property type="entry name" value="DUF374"/>
    <property type="match status" value="1"/>
</dbReference>
<gene>
    <name evidence="2" type="ORF">F8A88_11530</name>
</gene>
<protein>
    <submittedName>
        <fullName evidence="2">Lysophospholipid acyltransferase family protein</fullName>
    </submittedName>
</protein>
<dbReference type="GO" id="GO:0016746">
    <property type="term" value="F:acyltransferase activity"/>
    <property type="evidence" value="ECO:0007669"/>
    <property type="project" value="UniProtKB-KW"/>
</dbReference>
<dbReference type="RefSeq" id="WP_151151319.1">
    <property type="nucleotide sequence ID" value="NZ_WAIE01000005.1"/>
</dbReference>
<sequence>MKIPIDILKFSSLFTHVFKAWVASIRFEDQGGYATIRELIEAGKPVVLCLWHEELFALTGYGYREGCRAVTVVSQSKDGELLSNVLERLGYATARGSSSRGGVRALLQAKRIMEREGRAAVFTVDGPRGPRQQPKDGPVFLAHRAEAYIIPIRAIPSKKFIFEKAWDRFQAPWPFCTCRVHVGEPYMVMHDKLTDEVLAMERERLREALMGLGPEVSE</sequence>
<proteinExistence type="predicted"/>
<keyword evidence="2" id="KW-0808">Transferase</keyword>
<dbReference type="OrthoDB" id="9810508at2"/>
<keyword evidence="3" id="KW-1185">Reference proteome</keyword>
<comment type="caution">
    <text evidence="2">The sequence shown here is derived from an EMBL/GenBank/DDBJ whole genome shotgun (WGS) entry which is preliminary data.</text>
</comment>
<accession>A0A6N6N0P1</accession>
<evidence type="ECO:0000259" key="1">
    <source>
        <dbReference type="Pfam" id="PF04028"/>
    </source>
</evidence>
<evidence type="ECO:0000313" key="2">
    <source>
        <dbReference type="EMBL" id="KAB1441064.1"/>
    </source>
</evidence>
<keyword evidence="2" id="KW-0012">Acyltransferase</keyword>
<name>A0A6N6N0P1_9BACT</name>
<reference evidence="2 3" key="1">
    <citation type="journal article" date="2017" name="Int. J. Syst. Evol. Microbiol.">
        <title>Desulfovibrio senegalensis sp. nov., a mesophilic sulfate reducer isolated from marine sediment.</title>
        <authorList>
            <person name="Thioye A."/>
            <person name="Gam Z.B.A."/>
            <person name="Mbengue M."/>
            <person name="Cayol J.L."/>
            <person name="Joseph-Bartoli M."/>
            <person name="Toure-Kane C."/>
            <person name="Labat M."/>
        </authorList>
    </citation>
    <scope>NUCLEOTIDE SEQUENCE [LARGE SCALE GENOMIC DNA]</scope>
    <source>
        <strain evidence="2 3">DSM 101509</strain>
    </source>
</reference>
<dbReference type="Proteomes" id="UP000438699">
    <property type="component" value="Unassembled WGS sequence"/>
</dbReference>
<evidence type="ECO:0000313" key="3">
    <source>
        <dbReference type="Proteomes" id="UP000438699"/>
    </source>
</evidence>
<dbReference type="InterPro" id="IPR007172">
    <property type="entry name" value="DUF374"/>
</dbReference>